<gene>
    <name evidence="2" type="ORF">PIB30_051609</name>
</gene>
<keyword evidence="3" id="KW-1185">Reference proteome</keyword>
<keyword evidence="1" id="KW-0732">Signal</keyword>
<name>A0ABU6QHL6_9FABA</name>
<organism evidence="2 3">
    <name type="scientific">Stylosanthes scabra</name>
    <dbReference type="NCBI Taxonomy" id="79078"/>
    <lineage>
        <taxon>Eukaryota</taxon>
        <taxon>Viridiplantae</taxon>
        <taxon>Streptophyta</taxon>
        <taxon>Embryophyta</taxon>
        <taxon>Tracheophyta</taxon>
        <taxon>Spermatophyta</taxon>
        <taxon>Magnoliopsida</taxon>
        <taxon>eudicotyledons</taxon>
        <taxon>Gunneridae</taxon>
        <taxon>Pentapetalae</taxon>
        <taxon>rosids</taxon>
        <taxon>fabids</taxon>
        <taxon>Fabales</taxon>
        <taxon>Fabaceae</taxon>
        <taxon>Papilionoideae</taxon>
        <taxon>50 kb inversion clade</taxon>
        <taxon>dalbergioids sensu lato</taxon>
        <taxon>Dalbergieae</taxon>
        <taxon>Pterocarpus clade</taxon>
        <taxon>Stylosanthes</taxon>
    </lineage>
</organism>
<feature type="chain" id="PRO_5046630401" evidence="1">
    <location>
        <begin position="47"/>
        <end position="145"/>
    </location>
</feature>
<sequence length="145" mass="15786">MAPSSLENRRRGGNRDSGRWIRCCRRRGFLCHRLCLLVALSSLVLEEATVPSLKSVTFNWSHCRRGASSPVSLAPPRLVLFLPHCHRVFGGAAAGVNYWSCCFVSLKLLVVRAAAVADTILQGTVALLMLPVLLPSSNAVIVYAL</sequence>
<feature type="signal peptide" evidence="1">
    <location>
        <begin position="1"/>
        <end position="46"/>
    </location>
</feature>
<accession>A0ABU6QHL6</accession>
<protein>
    <submittedName>
        <fullName evidence="2">Uncharacterized protein</fullName>
    </submittedName>
</protein>
<comment type="caution">
    <text evidence="2">The sequence shown here is derived from an EMBL/GenBank/DDBJ whole genome shotgun (WGS) entry which is preliminary data.</text>
</comment>
<proteinExistence type="predicted"/>
<evidence type="ECO:0000313" key="3">
    <source>
        <dbReference type="Proteomes" id="UP001341840"/>
    </source>
</evidence>
<dbReference type="EMBL" id="JASCZI010000367">
    <property type="protein sequence ID" value="MED6111359.1"/>
    <property type="molecule type" value="Genomic_DNA"/>
</dbReference>
<dbReference type="Proteomes" id="UP001341840">
    <property type="component" value="Unassembled WGS sequence"/>
</dbReference>
<evidence type="ECO:0000256" key="1">
    <source>
        <dbReference type="SAM" id="SignalP"/>
    </source>
</evidence>
<reference evidence="2 3" key="1">
    <citation type="journal article" date="2023" name="Plants (Basel)">
        <title>Bridging the Gap: Combining Genomics and Transcriptomics Approaches to Understand Stylosanthes scabra, an Orphan Legume from the Brazilian Caatinga.</title>
        <authorList>
            <person name="Ferreira-Neto J.R.C."/>
            <person name="da Silva M.D."/>
            <person name="Binneck E."/>
            <person name="de Melo N.F."/>
            <person name="da Silva R.H."/>
            <person name="de Melo A.L.T.M."/>
            <person name="Pandolfi V."/>
            <person name="Bustamante F.O."/>
            <person name="Brasileiro-Vidal A.C."/>
            <person name="Benko-Iseppon A.M."/>
        </authorList>
    </citation>
    <scope>NUCLEOTIDE SEQUENCE [LARGE SCALE GENOMIC DNA]</scope>
    <source>
        <tissue evidence="2">Leaves</tissue>
    </source>
</reference>
<evidence type="ECO:0000313" key="2">
    <source>
        <dbReference type="EMBL" id="MED6111359.1"/>
    </source>
</evidence>